<evidence type="ECO:0000256" key="1">
    <source>
        <dbReference type="SAM" id="Phobius"/>
    </source>
</evidence>
<keyword evidence="1" id="KW-0472">Membrane</keyword>
<organism evidence="2 3">
    <name type="scientific">Alkalihalophilus lindianensis</name>
    <dbReference type="NCBI Taxonomy" id="1630542"/>
    <lineage>
        <taxon>Bacteria</taxon>
        <taxon>Bacillati</taxon>
        <taxon>Bacillota</taxon>
        <taxon>Bacilli</taxon>
        <taxon>Bacillales</taxon>
        <taxon>Bacillaceae</taxon>
        <taxon>Alkalihalophilus</taxon>
    </lineage>
</organism>
<reference evidence="2 3" key="1">
    <citation type="submission" date="2023-10" db="EMBL/GenBank/DDBJ databases">
        <title>Screening of Alkalihalobacillus lindianensis BZ-TG-R113 and Its Alleviation of Salt Stress on Rapeseed Growth.</title>
        <authorList>
            <person name="Zhao B."/>
            <person name="Guo T."/>
        </authorList>
    </citation>
    <scope>NUCLEOTIDE SEQUENCE [LARGE SCALE GENOMIC DNA]</scope>
    <source>
        <strain evidence="2 3">BZ-TG-R113</strain>
    </source>
</reference>
<proteinExistence type="predicted"/>
<keyword evidence="1" id="KW-1133">Transmembrane helix</keyword>
<evidence type="ECO:0000313" key="2">
    <source>
        <dbReference type="EMBL" id="MDV2683293.1"/>
    </source>
</evidence>
<dbReference type="InterPro" id="IPR016024">
    <property type="entry name" value="ARM-type_fold"/>
</dbReference>
<name>A0ABU3X666_9BACI</name>
<comment type="caution">
    <text evidence="2">The sequence shown here is derived from an EMBL/GenBank/DDBJ whole genome shotgun (WGS) entry which is preliminary data.</text>
</comment>
<evidence type="ECO:0000313" key="3">
    <source>
        <dbReference type="Proteomes" id="UP001287282"/>
    </source>
</evidence>
<dbReference type="Proteomes" id="UP001287282">
    <property type="component" value="Unassembled WGS sequence"/>
</dbReference>
<accession>A0ABU3X666</accession>
<protein>
    <recommendedName>
        <fullName evidence="4">HEAT repeat protein</fullName>
    </recommendedName>
</protein>
<sequence>MNLQFLLWLITSLILIHIGTLIYLLWVKEKWIRREQKKEQFKPIIEKLVAEALFNENRQSDQITRHFKSSSITFDLLQEALDKYQQLFRNEATEERMTELAEYFLSEQYEQQLLKGNWSTRMNTLYFIEDFKMRSLANTIWMLSQSNSKWDEEKEQMIRTLAALQDKRLFDFLMEKKPQWSSTLYKEVLRRMNPQLFRQYVLGASQYSDPIGLAMLDVVREGNDDDLFGLFEELLFSSELEVRIRALKGIYARESISNSHFLIPFATSNEWIERMLFARIAGKLKQKRMIEPLQHLIGDTSWWVRRSAAESLLGYRDGVYILAHIVATHPDTYARDMAYQWLGEGVGDRDD</sequence>
<dbReference type="InterPro" id="IPR011989">
    <property type="entry name" value="ARM-like"/>
</dbReference>
<dbReference type="RefSeq" id="WP_317120609.1">
    <property type="nucleotide sequence ID" value="NZ_JAWJBA010000001.1"/>
</dbReference>
<dbReference type="SUPFAM" id="SSF48371">
    <property type="entry name" value="ARM repeat"/>
    <property type="match status" value="1"/>
</dbReference>
<feature type="transmembrane region" description="Helical" evidence="1">
    <location>
        <begin position="6"/>
        <end position="27"/>
    </location>
</feature>
<dbReference type="EMBL" id="JAWJBA010000001">
    <property type="protein sequence ID" value="MDV2683293.1"/>
    <property type="molecule type" value="Genomic_DNA"/>
</dbReference>
<keyword evidence="1" id="KW-0812">Transmembrane</keyword>
<gene>
    <name evidence="2" type="ORF">RYX56_02785</name>
</gene>
<evidence type="ECO:0008006" key="4">
    <source>
        <dbReference type="Google" id="ProtNLM"/>
    </source>
</evidence>
<dbReference type="Gene3D" id="1.25.10.10">
    <property type="entry name" value="Leucine-rich Repeat Variant"/>
    <property type="match status" value="1"/>
</dbReference>
<dbReference type="Pfam" id="PF13646">
    <property type="entry name" value="HEAT_2"/>
    <property type="match status" value="1"/>
</dbReference>
<keyword evidence="3" id="KW-1185">Reference proteome</keyword>